<keyword evidence="5" id="KW-1185">Reference proteome</keyword>
<keyword evidence="1" id="KW-0436">Ligase</keyword>
<dbReference type="PANTHER" id="PTHR12241">
    <property type="entry name" value="TUBULIN POLYGLUTAMYLASE"/>
    <property type="match status" value="1"/>
</dbReference>
<dbReference type="OrthoDB" id="202825at2759"/>
<sequence length="709" mass="82475">MRLREALQAPRMESNFSAMLHAPTVLPARWSECLIKFIEYRAKTEYHREQLQPIPRGQTNVSSWSFVKIPSAACDTERDNERKIYGCTGVAMQEADLGHPNPRRFEDASNRCASTSTSNGVINLNADSDGEWLTYEKLTEIAFFRSRTKSRANVALRNNQSKSADIVRRQSVKLTKSIVSTGEAQPIIFDERADGDKATRDVSPLPIRESLFPYVPPYVLFQRHDHTPKTPPEDFAQLLKWRFTTSMPRILMKILINTGYQIVNKGTDWSGVWNLSCKDTAKYRSMKNFQKVNNMPGSQNIGNKDLLWTHLSGMSRKFVQQYNFMPRTYVLPKEMQKFEGMWNRHGMGTTWIIKPPSAGRGQGIKIVNQWWEIPKWHSVIIQRYISRPKLINGLKFDLRIYVLLTSINPMRIYVYKEGLVRFASVRYVRGANLGDKYMHLTNSSVNRQNPAYIMNDGVNSFKGHKWSFASLWSYLRQENVDVTDLWCQIKDIIVKTFISVESSMNAAISENLVSSYTCYELYGFDVLLDEDLRPWLLEVNVLPSLRTDSPLDTTIKGALMKDVLNMAGYQIPKNEQISGNGACNKKYDTIGHNYRLYSTALNLREKMKQNEMNAMETRDEYLDGILRNLTRDDLRQLIRHEDELSQADNFEILFPTSSSYLYFKFFEMERYYDRLLDAWEHRYSDNKTKGIRRLQRHCETMEHLDENFN</sequence>
<dbReference type="GO" id="GO:0000226">
    <property type="term" value="P:microtubule cytoskeleton organization"/>
    <property type="evidence" value="ECO:0007669"/>
    <property type="project" value="TreeGrafter"/>
</dbReference>
<dbReference type="Proteomes" id="UP000752696">
    <property type="component" value="Unassembled WGS sequence"/>
</dbReference>
<comment type="caution">
    <text evidence="4">The sequence shown here is derived from an EMBL/GenBank/DDBJ whole genome shotgun (WGS) entry which is preliminary data.</text>
</comment>
<keyword evidence="3" id="KW-0067">ATP-binding</keyword>
<dbReference type="GO" id="GO:0070740">
    <property type="term" value="F:tubulin-glutamic acid ligase activity"/>
    <property type="evidence" value="ECO:0007669"/>
    <property type="project" value="TreeGrafter"/>
</dbReference>
<evidence type="ECO:0008006" key="6">
    <source>
        <dbReference type="Google" id="ProtNLM"/>
    </source>
</evidence>
<dbReference type="SUPFAM" id="SSF56059">
    <property type="entry name" value="Glutathione synthetase ATP-binding domain-like"/>
    <property type="match status" value="1"/>
</dbReference>
<dbReference type="GO" id="GO:0005524">
    <property type="term" value="F:ATP binding"/>
    <property type="evidence" value="ECO:0007669"/>
    <property type="project" value="UniProtKB-KW"/>
</dbReference>
<evidence type="ECO:0000313" key="4">
    <source>
        <dbReference type="EMBL" id="CAD1480067.1"/>
    </source>
</evidence>
<gene>
    <name evidence="4" type="ORF">MHI_LOCUS895534</name>
</gene>
<reference evidence="4" key="1">
    <citation type="submission" date="2020-07" db="EMBL/GenBank/DDBJ databases">
        <authorList>
            <person name="Nazaruddin N."/>
        </authorList>
    </citation>
    <scope>NUCLEOTIDE SEQUENCE</scope>
</reference>
<protein>
    <recommendedName>
        <fullName evidence="6">Tubulin polyglutamylase TTLL4</fullName>
    </recommendedName>
</protein>
<evidence type="ECO:0000256" key="2">
    <source>
        <dbReference type="ARBA" id="ARBA00022741"/>
    </source>
</evidence>
<dbReference type="InterPro" id="IPR004344">
    <property type="entry name" value="TTL/TTLL_fam"/>
</dbReference>
<organism evidence="4 5">
    <name type="scientific">Heterotrigona itama</name>
    <dbReference type="NCBI Taxonomy" id="395501"/>
    <lineage>
        <taxon>Eukaryota</taxon>
        <taxon>Metazoa</taxon>
        <taxon>Ecdysozoa</taxon>
        <taxon>Arthropoda</taxon>
        <taxon>Hexapoda</taxon>
        <taxon>Insecta</taxon>
        <taxon>Pterygota</taxon>
        <taxon>Neoptera</taxon>
        <taxon>Endopterygota</taxon>
        <taxon>Hymenoptera</taxon>
        <taxon>Apocrita</taxon>
        <taxon>Aculeata</taxon>
        <taxon>Apoidea</taxon>
        <taxon>Anthophila</taxon>
        <taxon>Apidae</taxon>
        <taxon>Heterotrigona</taxon>
    </lineage>
</organism>
<dbReference type="PANTHER" id="PTHR12241:SF162">
    <property type="entry name" value="TUBULIN MONOGLUTAMYLASE TTLL4"/>
    <property type="match status" value="1"/>
</dbReference>
<accession>A0A6V7HI31</accession>
<dbReference type="EMBL" id="CAJDYZ010011793">
    <property type="protein sequence ID" value="CAD1480067.1"/>
    <property type="molecule type" value="Genomic_DNA"/>
</dbReference>
<dbReference type="Gene3D" id="3.30.470.20">
    <property type="entry name" value="ATP-grasp fold, B domain"/>
    <property type="match status" value="1"/>
</dbReference>
<proteinExistence type="predicted"/>
<evidence type="ECO:0000256" key="3">
    <source>
        <dbReference type="ARBA" id="ARBA00022840"/>
    </source>
</evidence>
<evidence type="ECO:0000313" key="5">
    <source>
        <dbReference type="Proteomes" id="UP000752696"/>
    </source>
</evidence>
<dbReference type="Pfam" id="PF03133">
    <property type="entry name" value="TTL"/>
    <property type="match status" value="1"/>
</dbReference>
<evidence type="ECO:0000256" key="1">
    <source>
        <dbReference type="ARBA" id="ARBA00022598"/>
    </source>
</evidence>
<dbReference type="GO" id="GO:0036064">
    <property type="term" value="C:ciliary basal body"/>
    <property type="evidence" value="ECO:0007669"/>
    <property type="project" value="TreeGrafter"/>
</dbReference>
<dbReference type="PROSITE" id="PS51221">
    <property type="entry name" value="TTL"/>
    <property type="match status" value="1"/>
</dbReference>
<keyword evidence="2" id="KW-0547">Nucleotide-binding</keyword>
<dbReference type="GO" id="GO:0015631">
    <property type="term" value="F:tubulin binding"/>
    <property type="evidence" value="ECO:0007669"/>
    <property type="project" value="TreeGrafter"/>
</dbReference>
<dbReference type="AlphaFoldDB" id="A0A6V7HI31"/>
<name>A0A6V7HI31_9HYME</name>